<evidence type="ECO:0000256" key="7">
    <source>
        <dbReference type="ARBA" id="ARBA00022895"/>
    </source>
</evidence>
<keyword evidence="14" id="KW-1185">Reference proteome</keyword>
<evidence type="ECO:0000256" key="10">
    <source>
        <dbReference type="ARBA" id="ARBA00047899"/>
    </source>
</evidence>
<comment type="function">
    <text evidence="1">Component of the EKC/KEOPS complex that is required for the formation of a threonylcarbamoyl group on adenosine at position 37 (t(6)A37) in tRNAs that read codons beginning with adenine. The complex is probably involved in the transfer of the threonylcarbamoyl moiety of threonylcarbamoyl-AMP (TC-AMP) to the N6 group of A37. BUD32 has ATPase activity in the context of the EKC/KEOPS complex and likely plays a supporting role to the catalytic subunit KAE1. The EKC/KEOPS complex also promotes both telomere uncapping and telomere elongation. The complex is required for efficient recruitment of transcriptional coactivators.</text>
</comment>
<dbReference type="EMBL" id="GG704915">
    <property type="protein sequence ID" value="EAS27389.2"/>
    <property type="molecule type" value="Genomic_DNA"/>
</dbReference>
<dbReference type="InParanoid" id="A0A0E1RVJ1"/>
<dbReference type="GO" id="GO:0004674">
    <property type="term" value="F:protein serine/threonine kinase activity"/>
    <property type="evidence" value="ECO:0007669"/>
    <property type="project" value="UniProtKB-EC"/>
</dbReference>
<dbReference type="OrthoDB" id="5584477at2759"/>
<name>A0A0E1RVJ1_COCIM</name>
<comment type="subunit">
    <text evidence="3">Component of the EKC/KEOPS complex composed of at least BUD32, CGI121, GON7, KAE1 and PCC1; the whole complex dimerizes.</text>
</comment>
<reference evidence="14" key="1">
    <citation type="journal article" date="2009" name="Genome Res.">
        <title>Comparative genomic analyses of the human fungal pathogens Coccidioides and their relatives.</title>
        <authorList>
            <person name="Sharpton T.J."/>
            <person name="Stajich J.E."/>
            <person name="Rounsley S.D."/>
            <person name="Gardner M.J."/>
            <person name="Wortman J.R."/>
            <person name="Jordar V.S."/>
            <person name="Maiti R."/>
            <person name="Kodira C.D."/>
            <person name="Neafsey D.E."/>
            <person name="Zeng Q."/>
            <person name="Hung C.-Y."/>
            <person name="McMahan C."/>
            <person name="Muszewska A."/>
            <person name="Grynberg M."/>
            <person name="Mandel M.A."/>
            <person name="Kellner E.M."/>
            <person name="Barker B.M."/>
            <person name="Galgiani J.N."/>
            <person name="Orbach M.J."/>
            <person name="Kirkland T.N."/>
            <person name="Cole G.T."/>
            <person name="Henn M.R."/>
            <person name="Birren B.W."/>
            <person name="Taylor J.W."/>
        </authorList>
    </citation>
    <scope>NUCLEOTIDE SEQUENCE [LARGE SCALE GENOMIC DNA]</scope>
    <source>
        <strain evidence="14">RS</strain>
    </source>
</reference>
<dbReference type="GO" id="GO:0005524">
    <property type="term" value="F:ATP binding"/>
    <property type="evidence" value="ECO:0007669"/>
    <property type="project" value="InterPro"/>
</dbReference>
<dbReference type="GO" id="GO:0000781">
    <property type="term" value="C:chromosome, telomeric region"/>
    <property type="evidence" value="ECO:0007669"/>
    <property type="project" value="UniProtKB-SubCell"/>
</dbReference>
<dbReference type="STRING" id="246410.A0A0E1RVJ1"/>
<evidence type="ECO:0000259" key="12">
    <source>
        <dbReference type="PROSITE" id="PS50011"/>
    </source>
</evidence>
<dbReference type="PROSITE" id="PS00109">
    <property type="entry name" value="PROTEIN_KINASE_TYR"/>
    <property type="match status" value="1"/>
</dbReference>
<evidence type="ECO:0000256" key="11">
    <source>
        <dbReference type="ARBA" id="ARBA00048679"/>
    </source>
</evidence>
<dbReference type="InterPro" id="IPR040976">
    <property type="entry name" value="Pkinase_fungal"/>
</dbReference>
<organism evidence="13 14">
    <name type="scientific">Coccidioides immitis (strain RS)</name>
    <name type="common">Valley fever fungus</name>
    <dbReference type="NCBI Taxonomy" id="246410"/>
    <lineage>
        <taxon>Eukaryota</taxon>
        <taxon>Fungi</taxon>
        <taxon>Dikarya</taxon>
        <taxon>Ascomycota</taxon>
        <taxon>Pezizomycotina</taxon>
        <taxon>Eurotiomycetes</taxon>
        <taxon>Eurotiomycetidae</taxon>
        <taxon>Onygenales</taxon>
        <taxon>Onygenaceae</taxon>
        <taxon>Coccidioides</taxon>
    </lineage>
</organism>
<reference evidence="14" key="2">
    <citation type="journal article" date="2010" name="Genome Res.">
        <title>Population genomic sequencing of Coccidioides fungi reveals recent hybridization and transposon control.</title>
        <authorList>
            <person name="Neafsey D.E."/>
            <person name="Barker B.M."/>
            <person name="Sharpton T.J."/>
            <person name="Stajich J.E."/>
            <person name="Park D.J."/>
            <person name="Whiston E."/>
            <person name="Hung C.-Y."/>
            <person name="McMahan C."/>
            <person name="White J."/>
            <person name="Sykes S."/>
            <person name="Heiman D."/>
            <person name="Young S."/>
            <person name="Zeng Q."/>
            <person name="Abouelleil A."/>
            <person name="Aftuck L."/>
            <person name="Bessette D."/>
            <person name="Brown A."/>
            <person name="FitzGerald M."/>
            <person name="Lui A."/>
            <person name="Macdonald J.P."/>
            <person name="Priest M."/>
            <person name="Orbach M.J."/>
            <person name="Galgiani J.N."/>
            <person name="Kirkland T.N."/>
            <person name="Cole G.T."/>
            <person name="Birren B.W."/>
            <person name="Henn M.R."/>
            <person name="Taylor J.W."/>
            <person name="Rounsley S.D."/>
        </authorList>
    </citation>
    <scope>GENOME REANNOTATION</scope>
    <source>
        <strain evidence="14">RS</strain>
    </source>
</reference>
<dbReference type="OMA" id="WSNGDWN"/>
<evidence type="ECO:0000313" key="13">
    <source>
        <dbReference type="EMBL" id="EAS27389.2"/>
    </source>
</evidence>
<dbReference type="KEGG" id="cim:CIMG_09994"/>
<protein>
    <recommendedName>
        <fullName evidence="6">EKC/KEOPS complex subunit BUD32</fullName>
        <ecNumber evidence="4">2.7.11.1</ecNumber>
    </recommendedName>
    <alternativeName>
        <fullName evidence="8 9">Atypical Serine/threonine protein kinase BUD32</fullName>
    </alternativeName>
    <alternativeName>
        <fullName evidence="5">EKC/KEOPS complex subunit bud32</fullName>
    </alternativeName>
</protein>
<dbReference type="AlphaFoldDB" id="A0A0E1RVJ1"/>
<dbReference type="EC" id="2.7.11.1" evidence="4"/>
<gene>
    <name evidence="13" type="ORF">CIMG_09994</name>
</gene>
<comment type="subcellular location">
    <subcellularLocation>
        <location evidence="2">Chromosome</location>
        <location evidence="2">Telomere</location>
    </subcellularLocation>
</comment>
<evidence type="ECO:0000256" key="4">
    <source>
        <dbReference type="ARBA" id="ARBA00012513"/>
    </source>
</evidence>
<evidence type="ECO:0000313" key="14">
    <source>
        <dbReference type="Proteomes" id="UP000001261"/>
    </source>
</evidence>
<keyword evidence="7" id="KW-0779">Telomere</keyword>
<dbReference type="GeneID" id="4558139"/>
<feature type="domain" description="Protein kinase" evidence="12">
    <location>
        <begin position="1"/>
        <end position="311"/>
    </location>
</feature>
<dbReference type="InterPro" id="IPR000719">
    <property type="entry name" value="Prot_kinase_dom"/>
</dbReference>
<sequence>MKRLQLKLDPLTRQRAIVCRGTSCYLTKAPGAEDWNHVTKFSWTSDRQKPEAELLKLANQRGVEGIARLVGHRSITSIKEMRAGLMFEKPYSFRGSSSAGSFFLQSFSQSKPSSVLSRSFSEVAYDVEESPLELLEALRDAIKAHRSLYSKGKILHRDISENNIIITEATQYGHAGMLIDMDLAKELGTGRSGACCRTGTMEFMTIDVLLNTDHTYQHDLESFFYVLIWQCARRGWEFVGNWKCRPSPSLLTKWYTGSYEDIAIAKELRGILFPIHGNAIFTGTPKDSEILYELITKAFDHAIDVIRKVGR</sequence>
<dbReference type="InterPro" id="IPR008266">
    <property type="entry name" value="Tyr_kinase_AS"/>
</dbReference>
<keyword evidence="7" id="KW-0158">Chromosome</keyword>
<dbReference type="Pfam" id="PF17667">
    <property type="entry name" value="Pkinase_fungal"/>
    <property type="match status" value="1"/>
</dbReference>
<dbReference type="PANTHER" id="PTHR38248:SF2">
    <property type="entry name" value="FUNK1 11"/>
    <property type="match status" value="1"/>
</dbReference>
<dbReference type="VEuPathDB" id="FungiDB:CIMG_09994"/>
<comment type="catalytic activity">
    <reaction evidence="11">
        <text>L-seryl-[protein] + ATP = O-phospho-L-seryl-[protein] + ADP + H(+)</text>
        <dbReference type="Rhea" id="RHEA:17989"/>
        <dbReference type="Rhea" id="RHEA-COMP:9863"/>
        <dbReference type="Rhea" id="RHEA-COMP:11604"/>
        <dbReference type="ChEBI" id="CHEBI:15378"/>
        <dbReference type="ChEBI" id="CHEBI:29999"/>
        <dbReference type="ChEBI" id="CHEBI:30616"/>
        <dbReference type="ChEBI" id="CHEBI:83421"/>
        <dbReference type="ChEBI" id="CHEBI:456216"/>
        <dbReference type="EC" id="2.7.11.1"/>
    </reaction>
</comment>
<dbReference type="PROSITE" id="PS50011">
    <property type="entry name" value="PROTEIN_KINASE_DOM"/>
    <property type="match status" value="1"/>
</dbReference>
<evidence type="ECO:0000256" key="5">
    <source>
        <dbReference type="ARBA" id="ARBA00013948"/>
    </source>
</evidence>
<proteinExistence type="predicted"/>
<evidence type="ECO:0000256" key="8">
    <source>
        <dbReference type="ARBA" id="ARBA00030980"/>
    </source>
</evidence>
<accession>A0A0E1RVJ1</accession>
<evidence type="ECO:0000256" key="2">
    <source>
        <dbReference type="ARBA" id="ARBA00004574"/>
    </source>
</evidence>
<dbReference type="Gene3D" id="1.10.510.10">
    <property type="entry name" value="Transferase(Phosphotransferase) domain 1"/>
    <property type="match status" value="1"/>
</dbReference>
<dbReference type="InterPro" id="IPR011009">
    <property type="entry name" value="Kinase-like_dom_sf"/>
</dbReference>
<dbReference type="SUPFAM" id="SSF56112">
    <property type="entry name" value="Protein kinase-like (PK-like)"/>
    <property type="match status" value="1"/>
</dbReference>
<evidence type="ECO:0000256" key="9">
    <source>
        <dbReference type="ARBA" id="ARBA00033194"/>
    </source>
</evidence>
<dbReference type="RefSeq" id="XP_001238972.2">
    <property type="nucleotide sequence ID" value="XM_001238971.2"/>
</dbReference>
<evidence type="ECO:0000256" key="1">
    <source>
        <dbReference type="ARBA" id="ARBA00003747"/>
    </source>
</evidence>
<evidence type="ECO:0000256" key="6">
    <source>
        <dbReference type="ARBA" id="ARBA00019973"/>
    </source>
</evidence>
<comment type="catalytic activity">
    <reaction evidence="10">
        <text>L-threonyl-[protein] + ATP = O-phospho-L-threonyl-[protein] + ADP + H(+)</text>
        <dbReference type="Rhea" id="RHEA:46608"/>
        <dbReference type="Rhea" id="RHEA-COMP:11060"/>
        <dbReference type="Rhea" id="RHEA-COMP:11605"/>
        <dbReference type="ChEBI" id="CHEBI:15378"/>
        <dbReference type="ChEBI" id="CHEBI:30013"/>
        <dbReference type="ChEBI" id="CHEBI:30616"/>
        <dbReference type="ChEBI" id="CHEBI:61977"/>
        <dbReference type="ChEBI" id="CHEBI:456216"/>
        <dbReference type="EC" id="2.7.11.1"/>
    </reaction>
</comment>
<evidence type="ECO:0000256" key="3">
    <source>
        <dbReference type="ARBA" id="ARBA00011534"/>
    </source>
</evidence>
<dbReference type="Proteomes" id="UP000001261">
    <property type="component" value="Unassembled WGS sequence"/>
</dbReference>
<dbReference type="PANTHER" id="PTHR38248">
    <property type="entry name" value="FUNK1 6"/>
    <property type="match status" value="1"/>
</dbReference>